<dbReference type="STRING" id="2060905.A0A2B7WEY4"/>
<dbReference type="PROSITE" id="PS51471">
    <property type="entry name" value="FE2OG_OXY"/>
    <property type="match status" value="1"/>
</dbReference>
<dbReference type="Gene3D" id="2.60.120.330">
    <property type="entry name" value="B-lactam Antibiotic, Isopenicillin N Synthase, Chain"/>
    <property type="match status" value="1"/>
</dbReference>
<dbReference type="Pfam" id="PF14226">
    <property type="entry name" value="DIOX_N"/>
    <property type="match status" value="1"/>
</dbReference>
<organism evidence="4 5">
    <name type="scientific">Blastomyces parvus</name>
    <dbReference type="NCBI Taxonomy" id="2060905"/>
    <lineage>
        <taxon>Eukaryota</taxon>
        <taxon>Fungi</taxon>
        <taxon>Dikarya</taxon>
        <taxon>Ascomycota</taxon>
        <taxon>Pezizomycotina</taxon>
        <taxon>Eurotiomycetes</taxon>
        <taxon>Eurotiomycetidae</taxon>
        <taxon>Onygenales</taxon>
        <taxon>Ajellomycetaceae</taxon>
        <taxon>Blastomyces</taxon>
    </lineage>
</organism>
<protein>
    <recommendedName>
        <fullName evidence="3">Fe2OG dioxygenase domain-containing protein</fullName>
    </recommendedName>
</protein>
<dbReference type="PANTHER" id="PTHR47990">
    <property type="entry name" value="2-OXOGLUTARATE (2OG) AND FE(II)-DEPENDENT OXYGENASE SUPERFAMILY PROTEIN-RELATED"/>
    <property type="match status" value="1"/>
</dbReference>
<comment type="caution">
    <text evidence="4">The sequence shown here is derived from an EMBL/GenBank/DDBJ whole genome shotgun (WGS) entry which is preliminary data.</text>
</comment>
<keyword evidence="2" id="KW-0408">Iron</keyword>
<sequence length="318" mass="35411">MASALPIIDIRTFSTAEALAPELMRVGRHPGFFYLTGHELTDDVAKQMFDLADDFFKNTSKEEKMKFVGGGGLGYTGFRDENLAGKGHGDLKESYYLANPDAGLTQSLPTILNEGKTAIAQFYGKCESLTDRLLQAFAVGLELPRDYLSKHHKGGESRLRLIHYPAIQNSAQGTSAGDEDDIRAGAHTDYGSITLLFRQPSDQGGLQVFIDNEWIDIPCIKDAIVVNIADALEFWTCGRLRSTIHRVVVPRNESENIDRLSMPFFVQPDRDVLMEPVSQGEADQEEFKEVLGRKGYPSAKPLMAKEHLAQRFRATYGY</sequence>
<evidence type="ECO:0000313" key="4">
    <source>
        <dbReference type="EMBL" id="PGG98003.1"/>
    </source>
</evidence>
<evidence type="ECO:0000256" key="2">
    <source>
        <dbReference type="RuleBase" id="RU003682"/>
    </source>
</evidence>
<dbReference type="EMBL" id="PDNC01000130">
    <property type="protein sequence ID" value="PGG98003.1"/>
    <property type="molecule type" value="Genomic_DNA"/>
</dbReference>
<evidence type="ECO:0000256" key="1">
    <source>
        <dbReference type="ARBA" id="ARBA00008056"/>
    </source>
</evidence>
<evidence type="ECO:0000259" key="3">
    <source>
        <dbReference type="PROSITE" id="PS51471"/>
    </source>
</evidence>
<dbReference type="GO" id="GO:0046872">
    <property type="term" value="F:metal ion binding"/>
    <property type="evidence" value="ECO:0007669"/>
    <property type="project" value="UniProtKB-KW"/>
</dbReference>
<reference evidence="4 5" key="1">
    <citation type="submission" date="2017-10" db="EMBL/GenBank/DDBJ databases">
        <title>Comparative genomics in systemic dimorphic fungi from Ajellomycetaceae.</title>
        <authorList>
            <person name="Munoz J.F."/>
            <person name="Mcewen J.G."/>
            <person name="Clay O.K."/>
            <person name="Cuomo C.A."/>
        </authorList>
    </citation>
    <scope>NUCLEOTIDE SEQUENCE [LARGE SCALE GENOMIC DNA]</scope>
    <source>
        <strain evidence="4 5">UAMH130</strain>
    </source>
</reference>
<dbReference type="AlphaFoldDB" id="A0A2B7WEY4"/>
<dbReference type="InterPro" id="IPR026992">
    <property type="entry name" value="DIOX_N"/>
</dbReference>
<proteinExistence type="inferred from homology"/>
<keyword evidence="2" id="KW-0560">Oxidoreductase</keyword>
<dbReference type="SUPFAM" id="SSF51197">
    <property type="entry name" value="Clavaminate synthase-like"/>
    <property type="match status" value="1"/>
</dbReference>
<name>A0A2B7WEY4_9EURO</name>
<accession>A0A2B7WEY4</accession>
<dbReference type="Pfam" id="PF03171">
    <property type="entry name" value="2OG-FeII_Oxy"/>
    <property type="match status" value="1"/>
</dbReference>
<comment type="similarity">
    <text evidence="1 2">Belongs to the iron/ascorbate-dependent oxidoreductase family.</text>
</comment>
<dbReference type="InterPro" id="IPR050231">
    <property type="entry name" value="Iron_ascorbate_oxido_reductase"/>
</dbReference>
<dbReference type="Proteomes" id="UP000224080">
    <property type="component" value="Unassembled WGS sequence"/>
</dbReference>
<dbReference type="OrthoDB" id="406156at2759"/>
<evidence type="ECO:0000313" key="5">
    <source>
        <dbReference type="Proteomes" id="UP000224080"/>
    </source>
</evidence>
<keyword evidence="2" id="KW-0479">Metal-binding</keyword>
<dbReference type="InterPro" id="IPR005123">
    <property type="entry name" value="Oxoglu/Fe-dep_dioxygenase_dom"/>
</dbReference>
<dbReference type="GO" id="GO:0016491">
    <property type="term" value="F:oxidoreductase activity"/>
    <property type="evidence" value="ECO:0007669"/>
    <property type="project" value="UniProtKB-KW"/>
</dbReference>
<dbReference type="GO" id="GO:0044283">
    <property type="term" value="P:small molecule biosynthetic process"/>
    <property type="evidence" value="ECO:0007669"/>
    <property type="project" value="UniProtKB-ARBA"/>
</dbReference>
<keyword evidence="5" id="KW-1185">Reference proteome</keyword>
<dbReference type="InterPro" id="IPR027443">
    <property type="entry name" value="IPNS-like_sf"/>
</dbReference>
<gene>
    <name evidence="4" type="ORF">GX51_07045</name>
</gene>
<dbReference type="InterPro" id="IPR044861">
    <property type="entry name" value="IPNS-like_FE2OG_OXY"/>
</dbReference>
<feature type="domain" description="Fe2OG dioxygenase" evidence="3">
    <location>
        <begin position="155"/>
        <end position="268"/>
    </location>
</feature>